<dbReference type="GO" id="GO:0022857">
    <property type="term" value="F:transmembrane transporter activity"/>
    <property type="evidence" value="ECO:0007669"/>
    <property type="project" value="InterPro"/>
</dbReference>
<feature type="transmembrane region" description="Helical" evidence="7">
    <location>
        <begin position="421"/>
        <end position="440"/>
    </location>
</feature>
<evidence type="ECO:0000256" key="3">
    <source>
        <dbReference type="ARBA" id="ARBA00022692"/>
    </source>
</evidence>
<dbReference type="AlphaFoldDB" id="A0AA38S704"/>
<evidence type="ECO:0000313" key="10">
    <source>
        <dbReference type="Proteomes" id="UP001174691"/>
    </source>
</evidence>
<dbReference type="PANTHER" id="PTHR23501:SF153">
    <property type="entry name" value="AFLATOXIN EFFLUX PUMP, PUTATIVE-RELATED"/>
    <property type="match status" value="1"/>
</dbReference>
<feature type="transmembrane region" description="Helical" evidence="7">
    <location>
        <begin position="102"/>
        <end position="122"/>
    </location>
</feature>
<feature type="transmembrane region" description="Helical" evidence="7">
    <location>
        <begin position="527"/>
        <end position="546"/>
    </location>
</feature>
<organism evidence="9 10">
    <name type="scientific">Coniochaeta hoffmannii</name>
    <dbReference type="NCBI Taxonomy" id="91930"/>
    <lineage>
        <taxon>Eukaryota</taxon>
        <taxon>Fungi</taxon>
        <taxon>Dikarya</taxon>
        <taxon>Ascomycota</taxon>
        <taxon>Pezizomycotina</taxon>
        <taxon>Sordariomycetes</taxon>
        <taxon>Sordariomycetidae</taxon>
        <taxon>Coniochaetales</taxon>
        <taxon>Coniochaetaceae</taxon>
        <taxon>Coniochaeta</taxon>
    </lineage>
</organism>
<dbReference type="EMBL" id="JANBVN010000070">
    <property type="protein sequence ID" value="KAJ9150530.1"/>
    <property type="molecule type" value="Genomic_DNA"/>
</dbReference>
<keyword evidence="5 7" id="KW-0472">Membrane</keyword>
<feature type="transmembrane region" description="Helical" evidence="7">
    <location>
        <begin position="388"/>
        <end position="409"/>
    </location>
</feature>
<keyword evidence="4 7" id="KW-1133">Transmembrane helix</keyword>
<name>A0AA38S704_9PEZI</name>
<comment type="subcellular location">
    <subcellularLocation>
        <location evidence="1">Membrane</location>
        <topology evidence="1">Multi-pass membrane protein</topology>
    </subcellularLocation>
</comment>
<dbReference type="PRINTS" id="PR01036">
    <property type="entry name" value="TCRTETB"/>
</dbReference>
<feature type="transmembrane region" description="Helical" evidence="7">
    <location>
        <begin position="129"/>
        <end position="149"/>
    </location>
</feature>
<feature type="region of interest" description="Disordered" evidence="6">
    <location>
        <begin position="1"/>
        <end position="53"/>
    </location>
</feature>
<feature type="transmembrane region" description="Helical" evidence="7">
    <location>
        <begin position="364"/>
        <end position="381"/>
    </location>
</feature>
<gene>
    <name evidence="9" type="ORF">NKR19_g5247</name>
</gene>
<dbReference type="Gene3D" id="1.20.1720.10">
    <property type="entry name" value="Multidrug resistance protein D"/>
    <property type="match status" value="1"/>
</dbReference>
<dbReference type="FunFam" id="1.20.1720.10:FF:000012">
    <property type="entry name" value="MFS toxin efflux pump (AflT)"/>
    <property type="match status" value="1"/>
</dbReference>
<feature type="domain" description="Major facilitator superfamily (MFS) profile" evidence="8">
    <location>
        <begin position="65"/>
        <end position="551"/>
    </location>
</feature>
<evidence type="ECO:0000259" key="8">
    <source>
        <dbReference type="PROSITE" id="PS50850"/>
    </source>
</evidence>
<dbReference type="Pfam" id="PF07690">
    <property type="entry name" value="MFS_1"/>
    <property type="match status" value="1"/>
</dbReference>
<comment type="caution">
    <text evidence="9">The sequence shown here is derived from an EMBL/GenBank/DDBJ whole genome shotgun (WGS) entry which is preliminary data.</text>
</comment>
<dbReference type="CDD" id="cd17502">
    <property type="entry name" value="MFS_Azr1_MDR_like"/>
    <property type="match status" value="1"/>
</dbReference>
<evidence type="ECO:0000256" key="5">
    <source>
        <dbReference type="ARBA" id="ARBA00023136"/>
    </source>
</evidence>
<keyword evidence="2" id="KW-0813">Transport</keyword>
<keyword evidence="3 7" id="KW-0812">Transmembrane</keyword>
<dbReference type="GO" id="GO:0005886">
    <property type="term" value="C:plasma membrane"/>
    <property type="evidence" value="ECO:0007669"/>
    <property type="project" value="TreeGrafter"/>
</dbReference>
<dbReference type="InterPro" id="IPR020846">
    <property type="entry name" value="MFS_dom"/>
</dbReference>
<feature type="transmembrane region" description="Helical" evidence="7">
    <location>
        <begin position="155"/>
        <end position="179"/>
    </location>
</feature>
<dbReference type="Proteomes" id="UP001174691">
    <property type="component" value="Unassembled WGS sequence"/>
</dbReference>
<evidence type="ECO:0000256" key="6">
    <source>
        <dbReference type="SAM" id="MobiDB-lite"/>
    </source>
</evidence>
<sequence>MSSSNTDKVPDVAPTEDNPAPPPAIDGQAVTGAQSAGVKAAVQRENDQSPLPANEYPSGMKLALLMTSIFVGMFLVSLDRLIVSTAIPEITNQFNSAGDIGWYGTSYLLTMCAFQLVFGKLYQVFSVKAVFLGSIFLFEAGSAICGAAPNSIAFILGRAIAGVGSGGITSGIIVIITYAVPLQKRPKYQGFFGAVFGVSSTVGPLIGGAFTSKVTWRWCFYINLPLGAVVFVFVLLLLHVPARPKEELPMKEKIQQLNIIGLLALFPGVVCLCLALQWGGTTDAWSAGRIIALLVLAFVLLVAFCVIQVWKPSQATVPPRIVMQRSVASGFLVASCLGAHMMLIIYYLPVWFQAIKGDTPLESGIHLLPMVIPLVVASIVTGQLVSRIGYYTPFCVFGVCLTAVGAGLFTTFDTDTPVGNWVGYQIIYGFGLGACTQAPNMAAQTVLPREDVAIGASLMFFGQTLFGSIFTTVGQNVLDNQLADRLAGIPGLTPDIIQGTGVTDLFKHVPAQYRAAALKGYNDSLRVVFVVGVILACLSIPASLAMEFRSVRSKGQPGGGNTDAVATAEKGKRAANGEAAAVGEKKDPAASS</sequence>
<feature type="transmembrane region" description="Helical" evidence="7">
    <location>
        <begin position="191"/>
        <end position="212"/>
    </location>
</feature>
<accession>A0AA38S704</accession>
<keyword evidence="10" id="KW-1185">Reference proteome</keyword>
<dbReference type="PROSITE" id="PS50850">
    <property type="entry name" value="MFS"/>
    <property type="match status" value="1"/>
</dbReference>
<dbReference type="InterPro" id="IPR036259">
    <property type="entry name" value="MFS_trans_sf"/>
</dbReference>
<protein>
    <submittedName>
        <fullName evidence="9">MFS toxin efflux pump</fullName>
    </submittedName>
</protein>
<reference evidence="9" key="1">
    <citation type="submission" date="2022-07" db="EMBL/GenBank/DDBJ databases">
        <title>Fungi with potential for degradation of polypropylene.</title>
        <authorList>
            <person name="Gostincar C."/>
        </authorList>
    </citation>
    <scope>NUCLEOTIDE SEQUENCE</scope>
    <source>
        <strain evidence="9">EXF-13287</strain>
    </source>
</reference>
<evidence type="ECO:0000256" key="7">
    <source>
        <dbReference type="SAM" id="Phobius"/>
    </source>
</evidence>
<evidence type="ECO:0000313" key="9">
    <source>
        <dbReference type="EMBL" id="KAJ9150530.1"/>
    </source>
</evidence>
<feature type="transmembrane region" description="Helical" evidence="7">
    <location>
        <begin position="452"/>
        <end position="473"/>
    </location>
</feature>
<evidence type="ECO:0000256" key="2">
    <source>
        <dbReference type="ARBA" id="ARBA00022448"/>
    </source>
</evidence>
<dbReference type="InterPro" id="IPR011701">
    <property type="entry name" value="MFS"/>
</dbReference>
<feature type="transmembrane region" description="Helical" evidence="7">
    <location>
        <begin position="331"/>
        <end position="352"/>
    </location>
</feature>
<dbReference type="SUPFAM" id="SSF103473">
    <property type="entry name" value="MFS general substrate transporter"/>
    <property type="match status" value="1"/>
</dbReference>
<feature type="transmembrane region" description="Helical" evidence="7">
    <location>
        <begin position="62"/>
        <end position="82"/>
    </location>
</feature>
<feature type="transmembrane region" description="Helical" evidence="7">
    <location>
        <begin position="218"/>
        <end position="238"/>
    </location>
</feature>
<dbReference type="FunFam" id="1.20.1250.20:FF:000196">
    <property type="entry name" value="MFS toxin efflux pump (AflT)"/>
    <property type="match status" value="1"/>
</dbReference>
<feature type="compositionally biased region" description="Basic and acidic residues" evidence="6">
    <location>
        <begin position="583"/>
        <end position="592"/>
    </location>
</feature>
<evidence type="ECO:0000256" key="4">
    <source>
        <dbReference type="ARBA" id="ARBA00022989"/>
    </source>
</evidence>
<feature type="region of interest" description="Disordered" evidence="6">
    <location>
        <begin position="552"/>
        <end position="592"/>
    </location>
</feature>
<proteinExistence type="predicted"/>
<feature type="transmembrane region" description="Helical" evidence="7">
    <location>
        <begin position="259"/>
        <end position="278"/>
    </location>
</feature>
<dbReference type="Gene3D" id="1.20.1250.20">
    <property type="entry name" value="MFS general substrate transporter like domains"/>
    <property type="match status" value="1"/>
</dbReference>
<feature type="transmembrane region" description="Helical" evidence="7">
    <location>
        <begin position="290"/>
        <end position="310"/>
    </location>
</feature>
<dbReference type="PANTHER" id="PTHR23501">
    <property type="entry name" value="MAJOR FACILITATOR SUPERFAMILY"/>
    <property type="match status" value="1"/>
</dbReference>
<evidence type="ECO:0000256" key="1">
    <source>
        <dbReference type="ARBA" id="ARBA00004141"/>
    </source>
</evidence>